<sequence length="296" mass="34020">MAQKHNANLLKRHYTDHAPHGADQGKGSRYWQCNYCEWRFIGTASKLRDHFERKCNINLVARLLSAEERISREAAIRQEVRLHRGAGEGRSGLLQDLGRCHQRNRAEVGGRVCVKAGKMVEVVYPWIFLVGCTAHALDLALEDMCKRIRWPKRVVENGSKLEKFFTNVDKVRVVYWNAGATMQVKRPAVIRFTTHFETLQSIKDAKFPLQQYVVDPVWKEKLVRPDQVANFLDMTTIILDTTNLWPSVEKAHAVMEPVVELLCLVDGPSATIGKVYFRMDSLVERMRNLDCLTEDE</sequence>
<proteinExistence type="predicted"/>
<accession>A0A388M221</accession>
<dbReference type="InterPro" id="IPR012337">
    <property type="entry name" value="RNaseH-like_sf"/>
</dbReference>
<protein>
    <recommendedName>
        <fullName evidence="4">DUF659 domain-containing protein</fullName>
    </recommendedName>
</protein>
<dbReference type="SUPFAM" id="SSF53098">
    <property type="entry name" value="Ribonuclease H-like"/>
    <property type="match status" value="1"/>
</dbReference>
<evidence type="ECO:0008006" key="4">
    <source>
        <dbReference type="Google" id="ProtNLM"/>
    </source>
</evidence>
<evidence type="ECO:0000313" key="2">
    <source>
        <dbReference type="EMBL" id="GBG88628.1"/>
    </source>
</evidence>
<feature type="region of interest" description="Disordered" evidence="1">
    <location>
        <begin position="1"/>
        <end position="26"/>
    </location>
</feature>
<dbReference type="Gramene" id="GBG88628">
    <property type="protein sequence ID" value="GBG88628"/>
    <property type="gene ID" value="CBR_g48159"/>
</dbReference>
<organism evidence="2 3">
    <name type="scientific">Chara braunii</name>
    <name type="common">Braun's stonewort</name>
    <dbReference type="NCBI Taxonomy" id="69332"/>
    <lineage>
        <taxon>Eukaryota</taxon>
        <taxon>Viridiplantae</taxon>
        <taxon>Streptophyta</taxon>
        <taxon>Charophyceae</taxon>
        <taxon>Charales</taxon>
        <taxon>Characeae</taxon>
        <taxon>Chara</taxon>
    </lineage>
</organism>
<dbReference type="OrthoDB" id="1936364at2759"/>
<dbReference type="Proteomes" id="UP000265515">
    <property type="component" value="Unassembled WGS sequence"/>
</dbReference>
<dbReference type="PANTHER" id="PTHR32166">
    <property type="entry name" value="OSJNBA0013A04.12 PROTEIN"/>
    <property type="match status" value="1"/>
</dbReference>
<evidence type="ECO:0000313" key="3">
    <source>
        <dbReference type="Proteomes" id="UP000265515"/>
    </source>
</evidence>
<comment type="caution">
    <text evidence="2">The sequence shown here is derived from an EMBL/GenBank/DDBJ whole genome shotgun (WGS) entry which is preliminary data.</text>
</comment>
<keyword evidence="3" id="KW-1185">Reference proteome</keyword>
<name>A0A388M221_CHABU</name>
<reference evidence="2 3" key="1">
    <citation type="journal article" date="2018" name="Cell">
        <title>The Chara Genome: Secondary Complexity and Implications for Plant Terrestrialization.</title>
        <authorList>
            <person name="Nishiyama T."/>
            <person name="Sakayama H."/>
            <person name="Vries J.D."/>
            <person name="Buschmann H."/>
            <person name="Saint-Marcoux D."/>
            <person name="Ullrich K.K."/>
            <person name="Haas F.B."/>
            <person name="Vanderstraeten L."/>
            <person name="Becker D."/>
            <person name="Lang D."/>
            <person name="Vosolsobe S."/>
            <person name="Rombauts S."/>
            <person name="Wilhelmsson P.K.I."/>
            <person name="Janitza P."/>
            <person name="Kern R."/>
            <person name="Heyl A."/>
            <person name="Rumpler F."/>
            <person name="Villalobos L.I.A.C."/>
            <person name="Clay J.M."/>
            <person name="Skokan R."/>
            <person name="Toyoda A."/>
            <person name="Suzuki Y."/>
            <person name="Kagoshima H."/>
            <person name="Schijlen E."/>
            <person name="Tajeshwar N."/>
            <person name="Catarino B."/>
            <person name="Hetherington A.J."/>
            <person name="Saltykova A."/>
            <person name="Bonnot C."/>
            <person name="Breuninger H."/>
            <person name="Symeonidi A."/>
            <person name="Radhakrishnan G.V."/>
            <person name="Van Nieuwerburgh F."/>
            <person name="Deforce D."/>
            <person name="Chang C."/>
            <person name="Karol K.G."/>
            <person name="Hedrich R."/>
            <person name="Ulvskov P."/>
            <person name="Glockner G."/>
            <person name="Delwiche C.F."/>
            <person name="Petrasek J."/>
            <person name="Van de Peer Y."/>
            <person name="Friml J."/>
            <person name="Beilby M."/>
            <person name="Dolan L."/>
            <person name="Kohara Y."/>
            <person name="Sugano S."/>
            <person name="Fujiyama A."/>
            <person name="Delaux P.-M."/>
            <person name="Quint M."/>
            <person name="TheiBen G."/>
            <person name="Hagemann M."/>
            <person name="Harholt J."/>
            <person name="Dunand C."/>
            <person name="Zachgo S."/>
            <person name="Langdale J."/>
            <person name="Maumus F."/>
            <person name="Straeten D.V.D."/>
            <person name="Gould S.B."/>
            <person name="Rensing S.A."/>
        </authorList>
    </citation>
    <scope>NUCLEOTIDE SEQUENCE [LARGE SCALE GENOMIC DNA]</scope>
    <source>
        <strain evidence="2 3">S276</strain>
    </source>
</reference>
<evidence type="ECO:0000256" key="1">
    <source>
        <dbReference type="SAM" id="MobiDB-lite"/>
    </source>
</evidence>
<dbReference type="PANTHER" id="PTHR32166:SF24">
    <property type="entry name" value="F16P17.2 PROTEIN"/>
    <property type="match status" value="1"/>
</dbReference>
<gene>
    <name evidence="2" type="ORF">CBR_g48159</name>
</gene>
<dbReference type="EMBL" id="BFEA01000685">
    <property type="protein sequence ID" value="GBG88628.1"/>
    <property type="molecule type" value="Genomic_DNA"/>
</dbReference>
<dbReference type="AlphaFoldDB" id="A0A388M221"/>